<dbReference type="Proteomes" id="UP001182908">
    <property type="component" value="Chromosome"/>
</dbReference>
<keyword evidence="3" id="KW-1185">Reference proteome</keyword>
<dbReference type="AlphaFoldDB" id="A0AA51ULU9"/>
<name>A0AA51ULU9_9EURY</name>
<dbReference type="GeneID" id="84233344"/>
<accession>A0AA51ULU9</accession>
<gene>
    <name evidence="2" type="ORF">RE474_11465</name>
</gene>
<proteinExistence type="predicted"/>
<dbReference type="KEGG" id="mseb:RE474_11465"/>
<reference evidence="2 3" key="1">
    <citation type="submission" date="2023-08" db="EMBL/GenBank/DDBJ databases">
        <title>Methanolobus mangrovi sp. nov. and Methanolobus sediminis sp. nov, two novel methylotrophic methanogens isolated from mangrove sediments in China.</title>
        <authorList>
            <person name="Zhou J."/>
        </authorList>
    </citation>
    <scope>NUCLEOTIDE SEQUENCE [LARGE SCALE GENOMIC DNA]</scope>
    <source>
        <strain evidence="2 3">FTZ6</strain>
    </source>
</reference>
<protein>
    <submittedName>
        <fullName evidence="2">Uncharacterized protein</fullName>
    </submittedName>
</protein>
<dbReference type="EMBL" id="CP133592">
    <property type="protein sequence ID" value="WMW24691.1"/>
    <property type="molecule type" value="Genomic_DNA"/>
</dbReference>
<evidence type="ECO:0000313" key="3">
    <source>
        <dbReference type="Proteomes" id="UP001182908"/>
    </source>
</evidence>
<evidence type="ECO:0000313" key="2">
    <source>
        <dbReference type="EMBL" id="WMW24691.1"/>
    </source>
</evidence>
<sequence length="171" mass="20132">MINEERAEGIDDESIAHKLPEWPQPSVKKSNDSTPISIDNETKTESSVIEPKDFQALIMEKMESENLSFPEAREQVLKERKIDAVSSPIEINLEKEIQTLAFKHYDQTTGKFGWNYPIDFKRKLEFQYPNVNFSLREIERTCSLLQYKFILCGRKYEEGMKYVFERKNLKV</sequence>
<evidence type="ECO:0000256" key="1">
    <source>
        <dbReference type="SAM" id="MobiDB-lite"/>
    </source>
</evidence>
<organism evidence="2 3">
    <name type="scientific">Methanolobus sediminis</name>
    <dbReference type="NCBI Taxonomy" id="3072978"/>
    <lineage>
        <taxon>Archaea</taxon>
        <taxon>Methanobacteriati</taxon>
        <taxon>Methanobacteriota</taxon>
        <taxon>Stenosarchaea group</taxon>
        <taxon>Methanomicrobia</taxon>
        <taxon>Methanosarcinales</taxon>
        <taxon>Methanosarcinaceae</taxon>
        <taxon>Methanolobus</taxon>
    </lineage>
</organism>
<feature type="compositionally biased region" description="Basic and acidic residues" evidence="1">
    <location>
        <begin position="1"/>
        <end position="20"/>
    </location>
</feature>
<feature type="region of interest" description="Disordered" evidence="1">
    <location>
        <begin position="1"/>
        <end position="45"/>
    </location>
</feature>
<dbReference type="RefSeq" id="WP_309310500.1">
    <property type="nucleotide sequence ID" value="NZ_CP133592.1"/>
</dbReference>